<dbReference type="EMBL" id="MPUH01000544">
    <property type="protein sequence ID" value="OMJ77997.1"/>
    <property type="molecule type" value="Genomic_DNA"/>
</dbReference>
<name>A0A1R2BMH5_9CILI</name>
<evidence type="ECO:0000313" key="2">
    <source>
        <dbReference type="EMBL" id="OMJ77997.1"/>
    </source>
</evidence>
<feature type="coiled-coil region" evidence="1">
    <location>
        <begin position="738"/>
        <end position="807"/>
    </location>
</feature>
<keyword evidence="3" id="KW-1185">Reference proteome</keyword>
<dbReference type="AlphaFoldDB" id="A0A1R2BMH5"/>
<proteinExistence type="predicted"/>
<dbReference type="Proteomes" id="UP000187209">
    <property type="component" value="Unassembled WGS sequence"/>
</dbReference>
<sequence>MDERNSRSQELDSNELVQHLREKVRNQAQRLRALEQYRVLCEQRISEFIPGHNFPVKPEDLGSGLPAHNSQELAMAKQKIARLEQQLMSQNIKVPLADNYTFPPPTTQLTLAQLQELYSAIYYQHHDLIKEKSNLEESLRSEMLACEEQRAYIEVLKQALESNLQELGLTGRTIEDILSKPGAMENRDNSKTVKSNDLLEAKSLECEALLQERTKTDKHLKEAAEALQYAEEEVERLEEEKSALLDYIEQNTKKNEDASLEIDEFKKQILDLEKKMHMINKELSQEQSMRKELEGHLDNYKDETSRNEKNSEMIIEKLKGQIKGLEDKNESLQVNNTTLANTLQETQAELDELKSQHDISIKEVSSIRKNLSVFESKAEEAEKSSHKIIDANKDLEGKLAKAEKELKMFRERKVKELENEYKAIQEQIVMELDNAKNDLEKIQALNKEVTKENQELKRKLKKTSEELGKYQNSTNQTSQEFAEMKKSYEIGKIQLRQLEFEKDKLNSDLQRLEFVVNTEKSASQLAQEENSALKDKLEELSKSQKSLNESNRDKENKLQNALFEIENLKKNVTLSFKDIESERALKTQYYEDVLKLKKSQNTLSQAGSLLEECKIVITEFSGNFGAISAASNNFSSILSSQYKDLLFKSNDKDSINLVEWVRISIEEMEALIRRLGEYKQDLSSVTQKLTMSQHKLDGLIIDESSLRDRERSLRGQLEALIAEKEKLAGDRECLMGKVQNTGNEVALLKKELQSKEEECQRLRDQLSYTSSETIQWRNTAETDIFAIKAIEEKANLLLKEKKELEILMGKLQSSVPSSDLQRIFLDLMKCHSELEIINRERLRIENQLLRSEGEMRSLSRNHQQEKAIQVRKEVESLRTQLSNCDSQILTYKRRMITLEEEMHDVEKCERRRFALQFDTEKSYVHAQTELNFKSKELQNAQLSLFDMKRRQESVEKNVSFLTPQGGFQESIEDRPLLSYFDKLRRARNQLSDLKDQE</sequence>
<feature type="coiled-coil region" evidence="1">
    <location>
        <begin position="220"/>
        <end position="571"/>
    </location>
</feature>
<protein>
    <submittedName>
        <fullName evidence="2">Uncharacterized protein</fullName>
    </submittedName>
</protein>
<dbReference type="OrthoDB" id="194112at2759"/>
<keyword evidence="1" id="KW-0175">Coiled coil</keyword>
<evidence type="ECO:0000256" key="1">
    <source>
        <dbReference type="SAM" id="Coils"/>
    </source>
</evidence>
<evidence type="ECO:0000313" key="3">
    <source>
        <dbReference type="Proteomes" id="UP000187209"/>
    </source>
</evidence>
<organism evidence="2 3">
    <name type="scientific">Stentor coeruleus</name>
    <dbReference type="NCBI Taxonomy" id="5963"/>
    <lineage>
        <taxon>Eukaryota</taxon>
        <taxon>Sar</taxon>
        <taxon>Alveolata</taxon>
        <taxon>Ciliophora</taxon>
        <taxon>Postciliodesmatophora</taxon>
        <taxon>Heterotrichea</taxon>
        <taxon>Heterotrichida</taxon>
        <taxon>Stentoridae</taxon>
        <taxon>Stentor</taxon>
    </lineage>
</organism>
<comment type="caution">
    <text evidence="2">The sequence shown here is derived from an EMBL/GenBank/DDBJ whole genome shotgun (WGS) entry which is preliminary data.</text>
</comment>
<gene>
    <name evidence="2" type="ORF">SteCoe_22280</name>
</gene>
<reference evidence="2 3" key="1">
    <citation type="submission" date="2016-11" db="EMBL/GenBank/DDBJ databases">
        <title>The macronuclear genome of Stentor coeruleus: a giant cell with tiny introns.</title>
        <authorList>
            <person name="Slabodnick M."/>
            <person name="Ruby J.G."/>
            <person name="Reiff S.B."/>
            <person name="Swart E.C."/>
            <person name="Gosai S."/>
            <person name="Prabakaran S."/>
            <person name="Witkowska E."/>
            <person name="Larue G.E."/>
            <person name="Fisher S."/>
            <person name="Freeman R.M."/>
            <person name="Gunawardena J."/>
            <person name="Chu W."/>
            <person name="Stover N.A."/>
            <person name="Gregory B.D."/>
            <person name="Nowacki M."/>
            <person name="Derisi J."/>
            <person name="Roy S.W."/>
            <person name="Marshall W.F."/>
            <person name="Sood P."/>
        </authorList>
    </citation>
    <scope>NUCLEOTIDE SEQUENCE [LARGE SCALE GENOMIC DNA]</scope>
    <source>
        <strain evidence="2">WM001</strain>
    </source>
</reference>
<accession>A0A1R2BMH5</accession>